<evidence type="ECO:0000313" key="1">
    <source>
        <dbReference type="EMBL" id="KAL3787621.1"/>
    </source>
</evidence>
<dbReference type="AlphaFoldDB" id="A0ABD3PJV8"/>
<comment type="caution">
    <text evidence="1">The sequence shown here is derived from an EMBL/GenBank/DDBJ whole genome shotgun (WGS) entry which is preliminary data.</text>
</comment>
<dbReference type="InterPro" id="IPR015797">
    <property type="entry name" value="NUDIX_hydrolase-like_dom_sf"/>
</dbReference>
<dbReference type="EMBL" id="JALLPJ020000603">
    <property type="protein sequence ID" value="KAL3787621.1"/>
    <property type="molecule type" value="Genomic_DNA"/>
</dbReference>
<organism evidence="1 2">
    <name type="scientific">Cyclotella atomus</name>
    <dbReference type="NCBI Taxonomy" id="382360"/>
    <lineage>
        <taxon>Eukaryota</taxon>
        <taxon>Sar</taxon>
        <taxon>Stramenopiles</taxon>
        <taxon>Ochrophyta</taxon>
        <taxon>Bacillariophyta</taxon>
        <taxon>Coscinodiscophyceae</taxon>
        <taxon>Thalassiosirophycidae</taxon>
        <taxon>Stephanodiscales</taxon>
        <taxon>Stephanodiscaceae</taxon>
        <taxon>Cyclotella</taxon>
    </lineage>
</organism>
<dbReference type="SUPFAM" id="SSF55811">
    <property type="entry name" value="Nudix"/>
    <property type="match status" value="1"/>
</dbReference>
<name>A0ABD3PJV8_9STRA</name>
<proteinExistence type="predicted"/>
<sequence length="241" mass="26795">MAPKLDRLSICTPKLSAKCLANKRELHCLSICTPKLVTKCLAFESELFPFSFKNDFCPPAVSSNVVIFSKRNATVVASTTFYEVWVLKSKITGLVDNIWGYVEIGETPVAAGIRVVEEQTQIIVGPNAASPKLIGVYNDPAKGISEELRSTITISHAIEYIPSEMSTTNGTNIPKVTNKWKELMIIPLEEVGSTYTQSDFDDNHFSYHVLMDLKDQLNITSNNRRDLHVSHHNVAHSTCSH</sequence>
<evidence type="ECO:0000313" key="2">
    <source>
        <dbReference type="Proteomes" id="UP001530400"/>
    </source>
</evidence>
<gene>
    <name evidence="1" type="ORF">ACHAWO_000741</name>
</gene>
<keyword evidence="2" id="KW-1185">Reference proteome</keyword>
<reference evidence="1 2" key="1">
    <citation type="submission" date="2024-10" db="EMBL/GenBank/DDBJ databases">
        <title>Updated reference genomes for cyclostephanoid diatoms.</title>
        <authorList>
            <person name="Roberts W.R."/>
            <person name="Alverson A.J."/>
        </authorList>
    </citation>
    <scope>NUCLEOTIDE SEQUENCE [LARGE SCALE GENOMIC DNA]</scope>
    <source>
        <strain evidence="1 2">AJA010-31</strain>
    </source>
</reference>
<dbReference type="Gene3D" id="3.90.79.10">
    <property type="entry name" value="Nucleoside Triphosphate Pyrophosphohydrolase"/>
    <property type="match status" value="1"/>
</dbReference>
<protein>
    <submittedName>
        <fullName evidence="1">Uncharacterized protein</fullName>
    </submittedName>
</protein>
<accession>A0ABD3PJV8</accession>
<dbReference type="Proteomes" id="UP001530400">
    <property type="component" value="Unassembled WGS sequence"/>
</dbReference>